<keyword evidence="1 4" id="KW-0808">Transferase</keyword>
<keyword evidence="5" id="KW-1185">Reference proteome</keyword>
<sequence length="179" mass="20112">MTSLPRTVPGLPRTVPGATRVAGPDGRPLRLRAVMEEDLPELHRLDKEIFKDQAYPYFVLRQFYDLYRDELFVLDDGTAFHGYVLAGTRPDKTRSWVLGLAIHQRWQGLGLGRWLMGEALRRLRAEGVGEVWLTVEPANTRAIKLYAALGFAPVGHRDDYFGPGGDRLLMALPLTTEGP</sequence>
<dbReference type="Gene3D" id="3.40.630.30">
    <property type="match status" value="1"/>
</dbReference>
<dbReference type="PANTHER" id="PTHR43420:SF12">
    <property type="entry name" value="N-ACETYLTRANSFERASE DOMAIN-CONTAINING PROTEIN"/>
    <property type="match status" value="1"/>
</dbReference>
<evidence type="ECO:0000313" key="5">
    <source>
        <dbReference type="Proteomes" id="UP000501179"/>
    </source>
</evidence>
<dbReference type="RefSeq" id="WP_167031276.1">
    <property type="nucleotide sequence ID" value="NZ_CP050177.1"/>
</dbReference>
<dbReference type="AlphaFoldDB" id="A0A6G9H0R1"/>
<dbReference type="EMBL" id="CP050177">
    <property type="protein sequence ID" value="QIQ04123.1"/>
    <property type="molecule type" value="Genomic_DNA"/>
</dbReference>
<gene>
    <name evidence="4" type="ORF">HA039_19025</name>
</gene>
<accession>A0A6G9H0R1</accession>
<organism evidence="4 5">
    <name type="scientific">Streptomyces liangshanensis</name>
    <dbReference type="NCBI Taxonomy" id="2717324"/>
    <lineage>
        <taxon>Bacteria</taxon>
        <taxon>Bacillati</taxon>
        <taxon>Actinomycetota</taxon>
        <taxon>Actinomycetes</taxon>
        <taxon>Kitasatosporales</taxon>
        <taxon>Streptomycetaceae</taxon>
        <taxon>Streptomyces</taxon>
    </lineage>
</organism>
<dbReference type="InterPro" id="IPR000182">
    <property type="entry name" value="GNAT_dom"/>
</dbReference>
<dbReference type="SUPFAM" id="SSF55729">
    <property type="entry name" value="Acyl-CoA N-acyltransferases (Nat)"/>
    <property type="match status" value="1"/>
</dbReference>
<dbReference type="InterPro" id="IPR050680">
    <property type="entry name" value="YpeA/RimI_acetyltransf"/>
</dbReference>
<dbReference type="PROSITE" id="PS51186">
    <property type="entry name" value="GNAT"/>
    <property type="match status" value="1"/>
</dbReference>
<dbReference type="KEGG" id="slia:HA039_19025"/>
<dbReference type="CDD" id="cd04301">
    <property type="entry name" value="NAT_SF"/>
    <property type="match status" value="1"/>
</dbReference>
<dbReference type="Pfam" id="PF00583">
    <property type="entry name" value="Acetyltransf_1"/>
    <property type="match status" value="1"/>
</dbReference>
<keyword evidence="2" id="KW-0012">Acyltransferase</keyword>
<protein>
    <submittedName>
        <fullName evidence="4">GNAT family N-acetyltransferase</fullName>
    </submittedName>
</protein>
<reference evidence="4 5" key="1">
    <citation type="submission" date="2020-03" db="EMBL/GenBank/DDBJ databases">
        <title>A novel species.</title>
        <authorList>
            <person name="Gao J."/>
        </authorList>
    </citation>
    <scope>NUCLEOTIDE SEQUENCE [LARGE SCALE GENOMIC DNA]</scope>
    <source>
        <strain evidence="4 5">QMT-12</strain>
    </source>
</reference>
<dbReference type="PANTHER" id="PTHR43420">
    <property type="entry name" value="ACETYLTRANSFERASE"/>
    <property type="match status" value="1"/>
</dbReference>
<evidence type="ECO:0000256" key="1">
    <source>
        <dbReference type="ARBA" id="ARBA00022679"/>
    </source>
</evidence>
<evidence type="ECO:0000259" key="3">
    <source>
        <dbReference type="PROSITE" id="PS51186"/>
    </source>
</evidence>
<feature type="domain" description="N-acetyltransferase" evidence="3">
    <location>
        <begin position="29"/>
        <end position="175"/>
    </location>
</feature>
<dbReference type="InterPro" id="IPR016181">
    <property type="entry name" value="Acyl_CoA_acyltransferase"/>
</dbReference>
<name>A0A6G9H0R1_9ACTN</name>
<evidence type="ECO:0000256" key="2">
    <source>
        <dbReference type="ARBA" id="ARBA00023315"/>
    </source>
</evidence>
<dbReference type="Proteomes" id="UP000501179">
    <property type="component" value="Chromosome"/>
</dbReference>
<evidence type="ECO:0000313" key="4">
    <source>
        <dbReference type="EMBL" id="QIQ04123.1"/>
    </source>
</evidence>
<proteinExistence type="predicted"/>
<dbReference type="GO" id="GO:0016747">
    <property type="term" value="F:acyltransferase activity, transferring groups other than amino-acyl groups"/>
    <property type="evidence" value="ECO:0007669"/>
    <property type="project" value="InterPro"/>
</dbReference>